<evidence type="ECO:0000256" key="2">
    <source>
        <dbReference type="ARBA" id="ARBA00007555"/>
    </source>
</evidence>
<feature type="transmembrane region" description="Helical" evidence="8">
    <location>
        <begin position="354"/>
        <end position="373"/>
    </location>
</feature>
<feature type="transmembrane region" description="Helical" evidence="8">
    <location>
        <begin position="306"/>
        <end position="333"/>
    </location>
</feature>
<keyword evidence="4" id="KW-0997">Cell inner membrane</keyword>
<keyword evidence="5 8" id="KW-0812">Transmembrane</keyword>
<keyword evidence="7 8" id="KW-0472">Membrane</keyword>
<accession>A0A3B0M0N8</accession>
<reference evidence="9" key="1">
    <citation type="submission" date="2018-04" db="EMBL/GenBank/DDBJ databases">
        <authorList>
            <person name="Go L.Y."/>
            <person name="Mitchell J.A."/>
        </authorList>
    </citation>
    <scope>NUCLEOTIDE SEQUENCE</scope>
    <source>
        <strain evidence="9">ARTV</strain>
    </source>
</reference>
<dbReference type="Pfam" id="PF04403">
    <property type="entry name" value="PqiA"/>
    <property type="match status" value="2"/>
</dbReference>
<dbReference type="InterPro" id="IPR051800">
    <property type="entry name" value="PqiA-PqiB_transport"/>
</dbReference>
<evidence type="ECO:0000256" key="5">
    <source>
        <dbReference type="ARBA" id="ARBA00022692"/>
    </source>
</evidence>
<evidence type="ECO:0000256" key="4">
    <source>
        <dbReference type="ARBA" id="ARBA00022519"/>
    </source>
</evidence>
<name>A0A3B0M0N8_9GAMM</name>
<evidence type="ECO:0000256" key="8">
    <source>
        <dbReference type="SAM" id="Phobius"/>
    </source>
</evidence>
<feature type="transmembrane region" description="Helical" evidence="8">
    <location>
        <begin position="57"/>
        <end position="75"/>
    </location>
</feature>
<comment type="subcellular location">
    <subcellularLocation>
        <location evidence="1">Cell inner membrane</location>
        <topology evidence="1">Multi-pass membrane protein</topology>
    </subcellularLocation>
</comment>
<dbReference type="NCBIfam" id="TIGR00155">
    <property type="entry name" value="pqiA_fam"/>
    <property type="match status" value="1"/>
</dbReference>
<keyword evidence="3" id="KW-1003">Cell membrane</keyword>
<dbReference type="AlphaFoldDB" id="A0A3B0M0N8"/>
<dbReference type="InterPro" id="IPR005219">
    <property type="entry name" value="PqiA-like_proteobact"/>
</dbReference>
<dbReference type="NCBIfam" id="NF011683">
    <property type="entry name" value="PRK15103.1"/>
    <property type="match status" value="1"/>
</dbReference>
<organism evidence="9">
    <name type="scientific">Arsenophonus endosymbiont of Trialeurodes vaporariorum</name>
    <dbReference type="NCBI Taxonomy" id="235567"/>
    <lineage>
        <taxon>Bacteria</taxon>
        <taxon>Pseudomonadati</taxon>
        <taxon>Pseudomonadota</taxon>
        <taxon>Gammaproteobacteria</taxon>
        <taxon>Enterobacterales</taxon>
        <taxon>Morganellaceae</taxon>
        <taxon>Arsenophonus</taxon>
    </lineage>
</organism>
<comment type="similarity">
    <text evidence="2">Belongs to the PqiA family.</text>
</comment>
<proteinExistence type="inferred from homology"/>
<evidence type="ECO:0000256" key="3">
    <source>
        <dbReference type="ARBA" id="ARBA00022475"/>
    </source>
</evidence>
<feature type="transmembrane region" description="Helical" evidence="8">
    <location>
        <begin position="385"/>
        <end position="404"/>
    </location>
</feature>
<feature type="transmembrane region" description="Helical" evidence="8">
    <location>
        <begin position="262"/>
        <end position="286"/>
    </location>
</feature>
<protein>
    <submittedName>
        <fullName evidence="9">Paraquat-inducible protein A</fullName>
    </submittedName>
</protein>
<evidence type="ECO:0000313" key="9">
    <source>
        <dbReference type="EMBL" id="SSW95550.1"/>
    </source>
</evidence>
<dbReference type="GO" id="GO:0005886">
    <property type="term" value="C:plasma membrane"/>
    <property type="evidence" value="ECO:0007669"/>
    <property type="project" value="UniProtKB-SubCell"/>
</dbReference>
<feature type="transmembrane region" description="Helical" evidence="8">
    <location>
        <begin position="174"/>
        <end position="192"/>
    </location>
</feature>
<evidence type="ECO:0000256" key="1">
    <source>
        <dbReference type="ARBA" id="ARBA00004429"/>
    </source>
</evidence>
<dbReference type="PANTHER" id="PTHR30462">
    <property type="entry name" value="INTERMEMBRANE TRANSPORT PROTEIN PQIB-RELATED"/>
    <property type="match status" value="1"/>
</dbReference>
<dbReference type="PANTHER" id="PTHR30462:SF3">
    <property type="entry name" value="INTERMEMBRANE TRANSPORT PROTEIN PQIA"/>
    <property type="match status" value="1"/>
</dbReference>
<evidence type="ECO:0000256" key="7">
    <source>
        <dbReference type="ARBA" id="ARBA00023136"/>
    </source>
</evidence>
<evidence type="ECO:0000256" key="6">
    <source>
        <dbReference type="ARBA" id="ARBA00022989"/>
    </source>
</evidence>
<gene>
    <name evidence="9" type="primary">pqiA</name>
    <name evidence="9" type="ORF">ARTV_1498</name>
</gene>
<sequence length="430" mass="48102">MCSHNHLKESCHNKILCPQCDLLVALPVLEQGTKASCPRCHTVLSAKWKYPANQPTAIAISALVMLLIACLFPYVKMSVMGIESQISLFNIAHAMFDVNYASLGWFFLLFVVVVPAFCMVAIILLCQRVNLPLWLKINLARTLFQMKTWCMVEIFLAGVLVSFVKLMAYGEITLGISFVPYCFFCLLQVRAFQCLDRHWLWQQIGEVPKLEIPLQEGKSGISQNVRSCHICMAILPAERKYCPRCHTKGYVRRPNSLQNTMALLLSSLVLYIPANVLPVMITNTLGSRLDSNIMSGVILLWGDGSYPVAIIIFIASIMVPSLKIVAVGCLCFDAKGYGNRDPARMHFIYEFVEWVGRWSMIDVFVIAVLSSLVQMGRLMSVSPALGVILFAAVVILTMFAAMTFDPRLTWDRCNVVSQSRIRLEKGLQGG</sequence>
<feature type="transmembrane region" description="Helical" evidence="8">
    <location>
        <begin position="148"/>
        <end position="168"/>
    </location>
</feature>
<dbReference type="EMBL" id="UFQR01000005">
    <property type="protein sequence ID" value="SSW95550.1"/>
    <property type="molecule type" value="Genomic_DNA"/>
</dbReference>
<keyword evidence="6 8" id="KW-1133">Transmembrane helix</keyword>
<feature type="transmembrane region" description="Helical" evidence="8">
    <location>
        <begin position="105"/>
        <end position="127"/>
    </location>
</feature>
<dbReference type="InterPro" id="IPR007498">
    <property type="entry name" value="PqiA-like"/>
</dbReference>